<feature type="domain" description="Histidine kinase" evidence="8">
    <location>
        <begin position="224"/>
        <end position="442"/>
    </location>
</feature>
<reference evidence="9 10" key="1">
    <citation type="journal article" date="2016" name="Nat. Commun.">
        <title>Thousands of microbial genomes shed light on interconnected biogeochemical processes in an aquifer system.</title>
        <authorList>
            <person name="Anantharaman K."/>
            <person name="Brown C.T."/>
            <person name="Hug L.A."/>
            <person name="Sharon I."/>
            <person name="Castelle C.J."/>
            <person name="Probst A.J."/>
            <person name="Thomas B.C."/>
            <person name="Singh A."/>
            <person name="Wilkins M.J."/>
            <person name="Karaoz U."/>
            <person name="Brodie E.L."/>
            <person name="Williams K.H."/>
            <person name="Hubbard S.S."/>
            <person name="Banfield J.F."/>
        </authorList>
    </citation>
    <scope>NUCLEOTIDE SEQUENCE [LARGE SCALE GENOMIC DNA]</scope>
</reference>
<dbReference type="InterPro" id="IPR005467">
    <property type="entry name" value="His_kinase_dom"/>
</dbReference>
<dbReference type="SMART" id="SM00388">
    <property type="entry name" value="HisKA"/>
    <property type="match status" value="1"/>
</dbReference>
<comment type="catalytic activity">
    <reaction evidence="1">
        <text>ATP + protein L-histidine = ADP + protein N-phospho-L-histidine.</text>
        <dbReference type="EC" id="2.7.13.3"/>
    </reaction>
</comment>
<name>A0A1F5Y0U6_9BACT</name>
<evidence type="ECO:0000256" key="5">
    <source>
        <dbReference type="ARBA" id="ARBA00022777"/>
    </source>
</evidence>
<dbReference type="InterPro" id="IPR050736">
    <property type="entry name" value="Sensor_HK_Regulatory"/>
</dbReference>
<sequence length="449" mass="50803">MYATSALSALVYGEGLWSKAQKDAVYSLTKYSMSFDEKNYAEFKEFLNIPLGDRRAREELQKEFPDEQVARQGLSEGGNHPKDISRIINAILWFKNVGYMKEAMRYWQEGDHLIESLRSRGDEIDGLISKINSGEITKNQDKVAAIVRINEIMSDVSNINTNLTFIEKSFSQTLSEASRQIGNILLNIIIGIILLLGGIAVIVVTYINKTVARVDRAKSEFVSIASHQLRTPLTTLKWYSGKLMADIGKINYEKAKEYAAELNFATEKMIDLVENILNVSRIELGKIEIVPQKIDIKQISEKVFEELSQKIKEKKLNIDKQYDEATEKMFADAKIVKIIIDNLLSNAIKYTPEGGDISLSITESYNGNNVVINVKDTGIGISKDEQVNIFSKLFRAKNAQSTGTGLGLYMTKELTEKCRGRIWFHSYENVGSSFYVILPKIFEREDIKI</sequence>
<keyword evidence="7" id="KW-0472">Membrane</keyword>
<dbReference type="SUPFAM" id="SSF55874">
    <property type="entry name" value="ATPase domain of HSP90 chaperone/DNA topoisomerase II/histidine kinase"/>
    <property type="match status" value="1"/>
</dbReference>
<evidence type="ECO:0000256" key="3">
    <source>
        <dbReference type="ARBA" id="ARBA00022553"/>
    </source>
</evidence>
<dbReference type="SMART" id="SM00387">
    <property type="entry name" value="HATPase_c"/>
    <property type="match status" value="1"/>
</dbReference>
<dbReference type="Pfam" id="PF02518">
    <property type="entry name" value="HATPase_c"/>
    <property type="match status" value="1"/>
</dbReference>
<dbReference type="PANTHER" id="PTHR43711:SF26">
    <property type="entry name" value="SENSOR HISTIDINE KINASE RCSC"/>
    <property type="match status" value="1"/>
</dbReference>
<keyword evidence="4" id="KW-0808">Transferase</keyword>
<dbReference type="EMBL" id="MFIQ01000007">
    <property type="protein sequence ID" value="OGF93710.1"/>
    <property type="molecule type" value="Genomic_DNA"/>
</dbReference>
<evidence type="ECO:0000313" key="9">
    <source>
        <dbReference type="EMBL" id="OGF93710.1"/>
    </source>
</evidence>
<evidence type="ECO:0000259" key="8">
    <source>
        <dbReference type="PROSITE" id="PS50109"/>
    </source>
</evidence>
<dbReference type="SUPFAM" id="SSF47384">
    <property type="entry name" value="Homodimeric domain of signal transducing histidine kinase"/>
    <property type="match status" value="1"/>
</dbReference>
<dbReference type="InterPro" id="IPR003661">
    <property type="entry name" value="HisK_dim/P_dom"/>
</dbReference>
<evidence type="ECO:0000313" key="10">
    <source>
        <dbReference type="Proteomes" id="UP000178894"/>
    </source>
</evidence>
<organism evidence="9 10">
    <name type="scientific">Candidatus Giovannonibacteria bacterium RIFCSPLOWO2_12_FULL_44_15</name>
    <dbReference type="NCBI Taxonomy" id="1798364"/>
    <lineage>
        <taxon>Bacteria</taxon>
        <taxon>Candidatus Giovannoniibacteriota</taxon>
    </lineage>
</organism>
<dbReference type="STRING" id="1798364.A3G54_02080"/>
<feature type="transmembrane region" description="Helical" evidence="7">
    <location>
        <begin position="184"/>
        <end position="207"/>
    </location>
</feature>
<dbReference type="InterPro" id="IPR036097">
    <property type="entry name" value="HisK_dim/P_sf"/>
</dbReference>
<proteinExistence type="predicted"/>
<evidence type="ECO:0000256" key="2">
    <source>
        <dbReference type="ARBA" id="ARBA00012438"/>
    </source>
</evidence>
<dbReference type="InterPro" id="IPR036890">
    <property type="entry name" value="HATPase_C_sf"/>
</dbReference>
<comment type="caution">
    <text evidence="9">The sequence shown here is derived from an EMBL/GenBank/DDBJ whole genome shotgun (WGS) entry which is preliminary data.</text>
</comment>
<protein>
    <recommendedName>
        <fullName evidence="2">histidine kinase</fullName>
        <ecNumber evidence="2">2.7.13.3</ecNumber>
    </recommendedName>
</protein>
<dbReference type="InterPro" id="IPR003594">
    <property type="entry name" value="HATPase_dom"/>
</dbReference>
<dbReference type="EC" id="2.7.13.3" evidence="2"/>
<keyword evidence="7" id="KW-1133">Transmembrane helix</keyword>
<dbReference type="Proteomes" id="UP000178894">
    <property type="component" value="Unassembled WGS sequence"/>
</dbReference>
<dbReference type="PANTHER" id="PTHR43711">
    <property type="entry name" value="TWO-COMPONENT HISTIDINE KINASE"/>
    <property type="match status" value="1"/>
</dbReference>
<dbReference type="Pfam" id="PF00512">
    <property type="entry name" value="HisKA"/>
    <property type="match status" value="1"/>
</dbReference>
<dbReference type="GO" id="GO:0000155">
    <property type="term" value="F:phosphorelay sensor kinase activity"/>
    <property type="evidence" value="ECO:0007669"/>
    <property type="project" value="InterPro"/>
</dbReference>
<keyword evidence="6" id="KW-0902">Two-component regulatory system</keyword>
<dbReference type="Gene3D" id="1.10.287.130">
    <property type="match status" value="1"/>
</dbReference>
<dbReference type="InterPro" id="IPR004358">
    <property type="entry name" value="Sig_transdc_His_kin-like_C"/>
</dbReference>
<dbReference type="AlphaFoldDB" id="A0A1F5Y0U6"/>
<evidence type="ECO:0000256" key="7">
    <source>
        <dbReference type="SAM" id="Phobius"/>
    </source>
</evidence>
<evidence type="ECO:0000256" key="1">
    <source>
        <dbReference type="ARBA" id="ARBA00000085"/>
    </source>
</evidence>
<evidence type="ECO:0000256" key="6">
    <source>
        <dbReference type="ARBA" id="ARBA00023012"/>
    </source>
</evidence>
<dbReference type="PRINTS" id="PR00344">
    <property type="entry name" value="BCTRLSENSOR"/>
</dbReference>
<dbReference type="CDD" id="cd00082">
    <property type="entry name" value="HisKA"/>
    <property type="match status" value="1"/>
</dbReference>
<keyword evidence="5" id="KW-0418">Kinase</keyword>
<keyword evidence="7" id="KW-0812">Transmembrane</keyword>
<keyword evidence="3" id="KW-0597">Phosphoprotein</keyword>
<accession>A0A1F5Y0U6</accession>
<dbReference type="PROSITE" id="PS50109">
    <property type="entry name" value="HIS_KIN"/>
    <property type="match status" value="1"/>
</dbReference>
<dbReference type="FunFam" id="3.30.565.10:FF:000006">
    <property type="entry name" value="Sensor histidine kinase WalK"/>
    <property type="match status" value="1"/>
</dbReference>
<gene>
    <name evidence="9" type="ORF">A3G54_02080</name>
</gene>
<dbReference type="Gene3D" id="3.30.565.10">
    <property type="entry name" value="Histidine kinase-like ATPase, C-terminal domain"/>
    <property type="match status" value="1"/>
</dbReference>
<evidence type="ECO:0000256" key="4">
    <source>
        <dbReference type="ARBA" id="ARBA00022679"/>
    </source>
</evidence>